<dbReference type="RefSeq" id="WP_168570629.1">
    <property type="nucleotide sequence ID" value="NZ_CP051167.1"/>
</dbReference>
<dbReference type="Pfam" id="PF13469">
    <property type="entry name" value="Sulfotransfer_3"/>
    <property type="match status" value="1"/>
</dbReference>
<keyword evidence="3" id="KW-1185">Reference proteome</keyword>
<dbReference type="Gene3D" id="3.40.50.300">
    <property type="entry name" value="P-loop containing nucleotide triphosphate hydrolases"/>
    <property type="match status" value="1"/>
</dbReference>
<evidence type="ECO:0000313" key="3">
    <source>
        <dbReference type="Proteomes" id="UP000500857"/>
    </source>
</evidence>
<gene>
    <name evidence="2" type="ORF">HCG48_19395</name>
</gene>
<dbReference type="KEGG" id="oxy:HCG48_19395"/>
<dbReference type="InterPro" id="IPR027417">
    <property type="entry name" value="P-loop_NTPase"/>
</dbReference>
<dbReference type="PANTHER" id="PTHR12788:SF10">
    <property type="entry name" value="PROTEIN-TYROSINE SULFOTRANSFERASE"/>
    <property type="match status" value="1"/>
</dbReference>
<dbReference type="InterPro" id="IPR026634">
    <property type="entry name" value="TPST-like"/>
</dbReference>
<sequence>MNKDVLESDRPIFIVGTPRSGTTLMRYCLNRHSRIYIPPETYFFARIYGNRNLILEQDISRYAVDIVERFLNYRFSEQSDYHLKEYIEFKNEWIDQLSEGNYSYRDVAEIFFTKIVQNRGKMRWGEKTPSHIFYIDFILELFPNAIIINMQRDPKNAIASYLYCSHLPDNFFLACGVYELSTIFARKYSHCLYTVQYEELTHFPDRVLRHLCKYLGEDFEMQMLKPGMRDSSYSKTAIEIDEEIGIIPDKPEKWKKYLTQQQSEFIDVLLNSKPKENQWGYWSDWIKVKRWQFLFLCRIYKNRYGYENIKHWFKE</sequence>
<dbReference type="Proteomes" id="UP000500857">
    <property type="component" value="Chromosome"/>
</dbReference>
<protein>
    <submittedName>
        <fullName evidence="2">Sulfotransferase</fullName>
    </submittedName>
</protein>
<organism evidence="2 3">
    <name type="scientific">Oxynema aestuarii AP17</name>
    <dbReference type="NCBI Taxonomy" id="2064643"/>
    <lineage>
        <taxon>Bacteria</taxon>
        <taxon>Bacillati</taxon>
        <taxon>Cyanobacteriota</taxon>
        <taxon>Cyanophyceae</taxon>
        <taxon>Oscillatoriophycideae</taxon>
        <taxon>Oscillatoriales</taxon>
        <taxon>Oscillatoriaceae</taxon>
        <taxon>Oxynema</taxon>
        <taxon>Oxynema aestuarii</taxon>
    </lineage>
</organism>
<keyword evidence="1 2" id="KW-0808">Transferase</keyword>
<dbReference type="SUPFAM" id="SSF52540">
    <property type="entry name" value="P-loop containing nucleoside triphosphate hydrolases"/>
    <property type="match status" value="1"/>
</dbReference>
<accession>A0A6H1U0X3</accession>
<name>A0A6H1U0X3_9CYAN</name>
<reference evidence="2 3" key="1">
    <citation type="submission" date="2020-04" db="EMBL/GenBank/DDBJ databases">
        <authorList>
            <person name="Basu S."/>
            <person name="Maruthanayagam V."/>
            <person name="Chakraborty S."/>
            <person name="Pramanik A."/>
            <person name="Mukherjee J."/>
            <person name="Brink B."/>
        </authorList>
    </citation>
    <scope>NUCLEOTIDE SEQUENCE [LARGE SCALE GENOMIC DNA]</scope>
    <source>
        <strain evidence="2 3">AP17</strain>
    </source>
</reference>
<dbReference type="PANTHER" id="PTHR12788">
    <property type="entry name" value="PROTEIN-TYROSINE SULFOTRANSFERASE 2"/>
    <property type="match status" value="1"/>
</dbReference>
<dbReference type="GO" id="GO:0008476">
    <property type="term" value="F:protein-tyrosine sulfotransferase activity"/>
    <property type="evidence" value="ECO:0007669"/>
    <property type="project" value="InterPro"/>
</dbReference>
<dbReference type="EMBL" id="CP051167">
    <property type="protein sequence ID" value="QIZ72481.1"/>
    <property type="molecule type" value="Genomic_DNA"/>
</dbReference>
<evidence type="ECO:0000256" key="1">
    <source>
        <dbReference type="ARBA" id="ARBA00022679"/>
    </source>
</evidence>
<dbReference type="AlphaFoldDB" id="A0A6H1U0X3"/>
<proteinExistence type="predicted"/>
<evidence type="ECO:0000313" key="2">
    <source>
        <dbReference type="EMBL" id="QIZ72481.1"/>
    </source>
</evidence>